<sequence length="372" mass="39787">MTSKVVPVGTILIGYLGAASSSVPILAIVTSRRLRGQPMFRTITNLALCEAWFLLWGGVLGTVNMAGAQMEPHLCAAFLCHNLSVGTGGSVAMLVVSVERYVAVVHGLRYSALLTPRRLWLLLLAPWAVAGAMWLLTGAALLATLGPAPLRCRFLEVMPSRLKLAFSGTIFALCAAIVAVNLVISRVALRHQADIRQQRRQVGRESREDVSAYWGVLRVTVVYILFQTPANVVLLLELLWKQQPPALIAVASVLVLIAFAMDGWFFGYYNAKLRRRYALLFGCGAEELDDDQQGGALGRDDDGDTEGVVHLHVRRQTRVSPAERAASAGAGAGGVIGVWVVPTAASAPPPPPPPPPCAAARAGWVGHPLPSL</sequence>
<reference evidence="10 11" key="1">
    <citation type="submission" date="2019-07" db="EMBL/GenBank/DDBJ databases">
        <title>Draft genome assembly of a fouling barnacle, Amphibalanus amphitrite (Darwin, 1854): The first reference genome for Thecostraca.</title>
        <authorList>
            <person name="Kim W."/>
        </authorList>
    </citation>
    <scope>NUCLEOTIDE SEQUENCE [LARGE SCALE GENOMIC DNA]</scope>
    <source>
        <strain evidence="10">SNU_AA5</strain>
        <tissue evidence="10">Soma without cirri and trophi</tissue>
    </source>
</reference>
<dbReference type="InterPro" id="IPR000276">
    <property type="entry name" value="GPCR_Rhodpsn"/>
</dbReference>
<comment type="similarity">
    <text evidence="2">Belongs to the G-protein coupled receptor 1 family.</text>
</comment>
<evidence type="ECO:0000256" key="2">
    <source>
        <dbReference type="ARBA" id="ARBA00010663"/>
    </source>
</evidence>
<evidence type="ECO:0000256" key="4">
    <source>
        <dbReference type="ARBA" id="ARBA00022692"/>
    </source>
</evidence>
<keyword evidence="5 8" id="KW-1133">Transmembrane helix</keyword>
<name>A0A6A4WUU5_AMPAM</name>
<dbReference type="CDD" id="cd00637">
    <property type="entry name" value="7tm_classA_rhodopsin-like"/>
    <property type="match status" value="1"/>
</dbReference>
<dbReference type="AlphaFoldDB" id="A0A6A4WUU5"/>
<feature type="transmembrane region" description="Helical" evidence="8">
    <location>
        <begin position="164"/>
        <end position="189"/>
    </location>
</feature>
<feature type="region of interest" description="Disordered" evidence="7">
    <location>
        <begin position="344"/>
        <end position="372"/>
    </location>
</feature>
<evidence type="ECO:0000313" key="11">
    <source>
        <dbReference type="Proteomes" id="UP000440578"/>
    </source>
</evidence>
<feature type="transmembrane region" description="Helical" evidence="8">
    <location>
        <begin position="210"/>
        <end position="226"/>
    </location>
</feature>
<comment type="caution">
    <text evidence="10">The sequence shown here is derived from an EMBL/GenBank/DDBJ whole genome shotgun (WGS) entry which is preliminary data.</text>
</comment>
<dbReference type="SUPFAM" id="SSF81321">
    <property type="entry name" value="Family A G protein-coupled receptor-like"/>
    <property type="match status" value="1"/>
</dbReference>
<evidence type="ECO:0000256" key="8">
    <source>
        <dbReference type="SAM" id="Phobius"/>
    </source>
</evidence>
<evidence type="ECO:0000256" key="1">
    <source>
        <dbReference type="ARBA" id="ARBA00004651"/>
    </source>
</evidence>
<feature type="transmembrane region" description="Helical" evidence="8">
    <location>
        <begin position="76"/>
        <end position="98"/>
    </location>
</feature>
<keyword evidence="10" id="KW-0675">Receptor</keyword>
<dbReference type="Pfam" id="PF00001">
    <property type="entry name" value="7tm_1"/>
    <property type="match status" value="1"/>
</dbReference>
<feature type="transmembrane region" description="Helical" evidence="8">
    <location>
        <begin position="119"/>
        <end position="144"/>
    </location>
</feature>
<gene>
    <name evidence="10" type="primary">Olfr473_0</name>
    <name evidence="10" type="ORF">FJT64_022077</name>
</gene>
<dbReference type="PANTHER" id="PTHR22750">
    <property type="entry name" value="G-PROTEIN COUPLED RECEPTOR"/>
    <property type="match status" value="1"/>
</dbReference>
<feature type="transmembrane region" description="Helical" evidence="8">
    <location>
        <begin position="6"/>
        <end position="30"/>
    </location>
</feature>
<comment type="subcellular location">
    <subcellularLocation>
        <location evidence="1">Cell membrane</location>
        <topology evidence="1">Multi-pass membrane protein</topology>
    </subcellularLocation>
</comment>
<dbReference type="InterPro" id="IPR017452">
    <property type="entry name" value="GPCR_Rhodpsn_7TM"/>
</dbReference>
<dbReference type="PROSITE" id="PS00237">
    <property type="entry name" value="G_PROTEIN_RECEP_F1_1"/>
    <property type="match status" value="1"/>
</dbReference>
<feature type="compositionally biased region" description="Pro residues" evidence="7">
    <location>
        <begin position="347"/>
        <end position="357"/>
    </location>
</feature>
<dbReference type="Proteomes" id="UP000440578">
    <property type="component" value="Unassembled WGS sequence"/>
</dbReference>
<dbReference type="GO" id="GO:0004930">
    <property type="term" value="F:G protein-coupled receptor activity"/>
    <property type="evidence" value="ECO:0007669"/>
    <property type="project" value="InterPro"/>
</dbReference>
<feature type="domain" description="G-protein coupled receptors family 1 profile" evidence="9">
    <location>
        <begin position="20"/>
        <end position="266"/>
    </location>
</feature>
<feature type="transmembrane region" description="Helical" evidence="8">
    <location>
        <begin position="246"/>
        <end position="269"/>
    </location>
</feature>
<protein>
    <submittedName>
        <fullName evidence="10">Olfactory receptor 473</fullName>
    </submittedName>
</protein>
<keyword evidence="6 8" id="KW-0472">Membrane</keyword>
<keyword evidence="11" id="KW-1185">Reference proteome</keyword>
<evidence type="ECO:0000259" key="9">
    <source>
        <dbReference type="PROSITE" id="PS50262"/>
    </source>
</evidence>
<keyword evidence="3" id="KW-1003">Cell membrane</keyword>
<evidence type="ECO:0000256" key="6">
    <source>
        <dbReference type="ARBA" id="ARBA00023136"/>
    </source>
</evidence>
<dbReference type="EMBL" id="VIIS01000673">
    <property type="protein sequence ID" value="KAF0306372.1"/>
    <property type="molecule type" value="Genomic_DNA"/>
</dbReference>
<dbReference type="OrthoDB" id="10011551at2759"/>
<evidence type="ECO:0000256" key="7">
    <source>
        <dbReference type="SAM" id="MobiDB-lite"/>
    </source>
</evidence>
<evidence type="ECO:0000256" key="5">
    <source>
        <dbReference type="ARBA" id="ARBA00022989"/>
    </source>
</evidence>
<dbReference type="GO" id="GO:0005886">
    <property type="term" value="C:plasma membrane"/>
    <property type="evidence" value="ECO:0007669"/>
    <property type="project" value="UniProtKB-SubCell"/>
</dbReference>
<evidence type="ECO:0000256" key="3">
    <source>
        <dbReference type="ARBA" id="ARBA00022475"/>
    </source>
</evidence>
<dbReference type="Gene3D" id="1.20.1070.10">
    <property type="entry name" value="Rhodopsin 7-helix transmembrane proteins"/>
    <property type="match status" value="1"/>
</dbReference>
<accession>A0A6A4WUU5</accession>
<proteinExistence type="inferred from homology"/>
<dbReference type="PROSITE" id="PS50262">
    <property type="entry name" value="G_PROTEIN_RECEP_F1_2"/>
    <property type="match status" value="1"/>
</dbReference>
<keyword evidence="4 8" id="KW-0812">Transmembrane</keyword>
<organism evidence="10 11">
    <name type="scientific">Amphibalanus amphitrite</name>
    <name type="common">Striped barnacle</name>
    <name type="synonym">Balanus amphitrite</name>
    <dbReference type="NCBI Taxonomy" id="1232801"/>
    <lineage>
        <taxon>Eukaryota</taxon>
        <taxon>Metazoa</taxon>
        <taxon>Ecdysozoa</taxon>
        <taxon>Arthropoda</taxon>
        <taxon>Crustacea</taxon>
        <taxon>Multicrustacea</taxon>
        <taxon>Cirripedia</taxon>
        <taxon>Thoracica</taxon>
        <taxon>Thoracicalcarea</taxon>
        <taxon>Balanomorpha</taxon>
        <taxon>Balanoidea</taxon>
        <taxon>Balanidae</taxon>
        <taxon>Amphibalaninae</taxon>
        <taxon>Amphibalanus</taxon>
    </lineage>
</organism>
<evidence type="ECO:0000313" key="10">
    <source>
        <dbReference type="EMBL" id="KAF0306372.1"/>
    </source>
</evidence>